<organism evidence="2 3">
    <name type="scientific">Paraburkholderia antibiotica</name>
    <dbReference type="NCBI Taxonomy" id="2728839"/>
    <lineage>
        <taxon>Bacteria</taxon>
        <taxon>Pseudomonadati</taxon>
        <taxon>Pseudomonadota</taxon>
        <taxon>Betaproteobacteria</taxon>
        <taxon>Burkholderiales</taxon>
        <taxon>Burkholderiaceae</taxon>
        <taxon>Paraburkholderia</taxon>
    </lineage>
</organism>
<feature type="domain" description="SnoaL-like" evidence="1">
    <location>
        <begin position="13"/>
        <end position="114"/>
    </location>
</feature>
<dbReference type="AlphaFoldDB" id="A0A7X9X7F9"/>
<name>A0A7X9X7F9_9BURK</name>
<evidence type="ECO:0000259" key="1">
    <source>
        <dbReference type="Pfam" id="PF12680"/>
    </source>
</evidence>
<comment type="caution">
    <text evidence="2">The sequence shown here is derived from an EMBL/GenBank/DDBJ whole genome shotgun (WGS) entry which is preliminary data.</text>
</comment>
<reference evidence="2 3" key="1">
    <citation type="submission" date="2020-04" db="EMBL/GenBank/DDBJ databases">
        <title>Paraburkholderia sp. G-4-1-8 isolated from soil.</title>
        <authorList>
            <person name="Dahal R.H."/>
        </authorList>
    </citation>
    <scope>NUCLEOTIDE SEQUENCE [LARGE SCALE GENOMIC DNA]</scope>
    <source>
        <strain evidence="2 3">G-4-1-8</strain>
    </source>
</reference>
<evidence type="ECO:0000313" key="2">
    <source>
        <dbReference type="EMBL" id="NML32790.1"/>
    </source>
</evidence>
<dbReference type="EMBL" id="JABBFZ010000011">
    <property type="protein sequence ID" value="NML32790.1"/>
    <property type="molecule type" value="Genomic_DNA"/>
</dbReference>
<protein>
    <submittedName>
        <fullName evidence="2">Nuclear transport factor 2 family protein</fullName>
    </submittedName>
</protein>
<proteinExistence type="predicted"/>
<dbReference type="InterPro" id="IPR037401">
    <property type="entry name" value="SnoaL-like"/>
</dbReference>
<dbReference type="RefSeq" id="WP_169499046.1">
    <property type="nucleotide sequence ID" value="NZ_JABBFZ010000011.1"/>
</dbReference>
<dbReference type="Gene3D" id="3.10.450.50">
    <property type="match status" value="1"/>
</dbReference>
<dbReference type="InterPro" id="IPR032710">
    <property type="entry name" value="NTF2-like_dom_sf"/>
</dbReference>
<dbReference type="SUPFAM" id="SSF54427">
    <property type="entry name" value="NTF2-like"/>
    <property type="match status" value="1"/>
</dbReference>
<accession>A0A7X9X7F9</accession>
<sequence length="163" mass="19278">MSDTDRHPNAQLIERFYSAFQRRDAETMVGCYADNVVFSDPAFGELIGDEARDMWRMLVKHAQDFSLSFDGIEADDRSGRAQWVARYRFSQTGRDVVNRIDARFVFRDGLIVEHRDHFDLWLWMRQAMGLRGTLLGWSPFVRRLLRQQARRGLLMYRGQLNRE</sequence>
<dbReference type="Proteomes" id="UP000583127">
    <property type="component" value="Unassembled WGS sequence"/>
</dbReference>
<keyword evidence="3" id="KW-1185">Reference proteome</keyword>
<evidence type="ECO:0000313" key="3">
    <source>
        <dbReference type="Proteomes" id="UP000583127"/>
    </source>
</evidence>
<gene>
    <name evidence="2" type="ORF">HHL14_18350</name>
</gene>
<dbReference type="Pfam" id="PF12680">
    <property type="entry name" value="SnoaL_2"/>
    <property type="match status" value="1"/>
</dbReference>